<dbReference type="Proteomes" id="UP000298138">
    <property type="component" value="Unassembled WGS sequence"/>
</dbReference>
<dbReference type="FunFam" id="1.10.150.450:FF:000001">
    <property type="entry name" value="SDT1p Pyrimidine nucleotidase"/>
    <property type="match status" value="1"/>
</dbReference>
<accession>A0A4S2N1N4</accession>
<dbReference type="SFLD" id="SFLDG01132">
    <property type="entry name" value="C1.5.3:_5'-Nucleotidase_Like"/>
    <property type="match status" value="1"/>
</dbReference>
<organism evidence="1 2">
    <name type="scientific">Ascodesmis nigricans</name>
    <dbReference type="NCBI Taxonomy" id="341454"/>
    <lineage>
        <taxon>Eukaryota</taxon>
        <taxon>Fungi</taxon>
        <taxon>Dikarya</taxon>
        <taxon>Ascomycota</taxon>
        <taxon>Pezizomycotina</taxon>
        <taxon>Pezizomycetes</taxon>
        <taxon>Pezizales</taxon>
        <taxon>Ascodesmidaceae</taxon>
        <taxon>Ascodesmis</taxon>
    </lineage>
</organism>
<dbReference type="FunCoup" id="A0A4S2N1N4">
    <property type="interactions" value="518"/>
</dbReference>
<name>A0A4S2N1N4_9PEZI</name>
<dbReference type="OrthoDB" id="1065058at2759"/>
<dbReference type="EMBL" id="ML220114">
    <property type="protein sequence ID" value="TGZ82991.1"/>
    <property type="molecule type" value="Genomic_DNA"/>
</dbReference>
<dbReference type="STRING" id="341454.A0A4S2N1N4"/>
<dbReference type="Pfam" id="PF00702">
    <property type="entry name" value="Hydrolase"/>
    <property type="match status" value="1"/>
</dbReference>
<dbReference type="Gene3D" id="3.40.50.1000">
    <property type="entry name" value="HAD superfamily/HAD-like"/>
    <property type="match status" value="1"/>
</dbReference>
<proteinExistence type="predicted"/>
<dbReference type="PANTHER" id="PTHR47438:SF1">
    <property type="entry name" value="PHOSPHATE METABOLISM PROTEIN 8-RELATED"/>
    <property type="match status" value="1"/>
</dbReference>
<dbReference type="PANTHER" id="PTHR47438">
    <property type="entry name" value="PHOSPHATE METABOLISM PROTEIN 8-RELATED"/>
    <property type="match status" value="1"/>
</dbReference>
<dbReference type="SFLD" id="SFLDG01129">
    <property type="entry name" value="C1.5:_HAD__Beta-PGM__Phosphata"/>
    <property type="match status" value="1"/>
</dbReference>
<dbReference type="AlphaFoldDB" id="A0A4S2N1N4"/>
<evidence type="ECO:0000313" key="2">
    <source>
        <dbReference type="Proteomes" id="UP000298138"/>
    </source>
</evidence>
<dbReference type="GO" id="GO:0009166">
    <property type="term" value="P:nucleotide catabolic process"/>
    <property type="evidence" value="ECO:0007669"/>
    <property type="project" value="TreeGrafter"/>
</dbReference>
<dbReference type="InParanoid" id="A0A4S2N1N4"/>
<reference evidence="1 2" key="1">
    <citation type="submission" date="2019-04" db="EMBL/GenBank/DDBJ databases">
        <title>Comparative genomics and transcriptomics to analyze fruiting body development in filamentous ascomycetes.</title>
        <authorList>
            <consortium name="DOE Joint Genome Institute"/>
            <person name="Lutkenhaus R."/>
            <person name="Traeger S."/>
            <person name="Breuer J."/>
            <person name="Kuo A."/>
            <person name="Lipzen A."/>
            <person name="Pangilinan J."/>
            <person name="Dilworth D."/>
            <person name="Sandor L."/>
            <person name="Poggeler S."/>
            <person name="Barry K."/>
            <person name="Grigoriev I.V."/>
            <person name="Nowrousian M."/>
        </authorList>
    </citation>
    <scope>NUCLEOTIDE SEQUENCE [LARGE SCALE GENOMIC DNA]</scope>
    <source>
        <strain evidence="1 2">CBS 389.68</strain>
    </source>
</reference>
<keyword evidence="2" id="KW-1185">Reference proteome</keyword>
<evidence type="ECO:0000313" key="1">
    <source>
        <dbReference type="EMBL" id="TGZ82991.1"/>
    </source>
</evidence>
<dbReference type="Gene3D" id="1.10.150.450">
    <property type="match status" value="1"/>
</dbReference>
<dbReference type="InterPro" id="IPR052791">
    <property type="entry name" value="SSM1_domain"/>
</dbReference>
<dbReference type="GO" id="GO:0006206">
    <property type="term" value="P:pyrimidine nucleobase metabolic process"/>
    <property type="evidence" value="ECO:0007669"/>
    <property type="project" value="TreeGrafter"/>
</dbReference>
<dbReference type="InterPro" id="IPR023214">
    <property type="entry name" value="HAD_sf"/>
</dbReference>
<dbReference type="NCBIfam" id="TIGR01993">
    <property type="entry name" value="Pyr-5-nucltdase"/>
    <property type="match status" value="1"/>
</dbReference>
<dbReference type="InterPro" id="IPR006439">
    <property type="entry name" value="HAD-SF_hydro_IA"/>
</dbReference>
<gene>
    <name evidence="1" type="ORF">EX30DRAFT_394243</name>
</gene>
<dbReference type="GO" id="GO:0008252">
    <property type="term" value="F:nucleotidase activity"/>
    <property type="evidence" value="ECO:0007669"/>
    <property type="project" value="TreeGrafter"/>
</dbReference>
<dbReference type="InterPro" id="IPR010237">
    <property type="entry name" value="Pyr-5-nucltdase"/>
</dbReference>
<dbReference type="SFLD" id="SFLDS00003">
    <property type="entry name" value="Haloacid_Dehalogenase"/>
    <property type="match status" value="1"/>
</dbReference>
<dbReference type="SUPFAM" id="SSF56784">
    <property type="entry name" value="HAD-like"/>
    <property type="match status" value="1"/>
</dbReference>
<dbReference type="NCBIfam" id="TIGR01509">
    <property type="entry name" value="HAD-SF-IA-v3"/>
    <property type="match status" value="1"/>
</dbReference>
<sequence>MTAAILATCLSNGASSDGRPVFFFDIDNCLYPRSKKVHDMMKDLIRKYFTKHLELTADDARQLHEHYYRQYGLAIEGLVRHHKIDPMEYNRLVDDALPLENVLHPDEDLRNLILSIDRSKVKLWLFTNAYVTHGQRVVRLLGVEDLFDGMTFCDYAEGDELVCKPKKLAYERAMEQAGVSDKSKCFFIDDSWGNCRAAEEFGWGNVVLKLEPEDPEPEKKPCKWEIKELRELRDLFPELFKGSK</sequence>
<protein>
    <submittedName>
        <fullName evidence="1">Pyrimidine 5-nucleotidase</fullName>
    </submittedName>
</protein>
<dbReference type="InterPro" id="IPR036412">
    <property type="entry name" value="HAD-like_sf"/>
</dbReference>